<dbReference type="InterPro" id="IPR040771">
    <property type="entry name" value="TLP1_add_C"/>
</dbReference>
<sequence length="500" mass="52118">MDVGMSGDPRTPCLVGVAQHTVREQPGPEPLDLWELVAREAAADAVAGLPAGAGGGAPGLLAALGSVQVVYTESWQYDDPAARLAERIGASPRHRVYSKVSGTAPQTLLGAAASMIAKGELDAALVAGAEALATRRALRRAGERVAWSHPADPKPPYGWERPPHPVELAHELFLPVHTYAIMETARRAAAGESDGQERTGRGLMMAPMTEVAAANPYAWHRRARTPAELVTPSASNRFVGWPYTRNTVAVMEVDQAAAAILVSDGFADRLGIPRDRRLYLRGWAYAEDTWEVAARPEPGSSPAMAAAARAAFERAGTGLDEMSALDVYSCFAVALRAACAATGLDPLDARGLTVTGGLPYAGGPASDYVLHSTAAMAARLRAAPGHGLVTGVGMHLTKHTYAVWSTEPGGVGGDAAPVHTAEPVPIAASYEGIATVAGYTVAHGRDGAAERGVLVADLPGGGRAYAHVRHPDLIAEAEARELVGVDVHLTPDGQVNVATW</sequence>
<organism evidence="5 6">
    <name type="scientific">Streptosporangium longisporum</name>
    <dbReference type="NCBI Taxonomy" id="46187"/>
    <lineage>
        <taxon>Bacteria</taxon>
        <taxon>Bacillati</taxon>
        <taxon>Actinomycetota</taxon>
        <taxon>Actinomycetes</taxon>
        <taxon>Streptosporangiales</taxon>
        <taxon>Streptosporangiaceae</taxon>
        <taxon>Streptosporangium</taxon>
    </lineage>
</organism>
<dbReference type="PANTHER" id="PTHR18919:SF139">
    <property type="entry name" value="THIOLASE-LIKE PROTEIN TYPE 1 ADDITIONAL C-TERMINAL DOMAIN-CONTAINING PROTEIN"/>
    <property type="match status" value="1"/>
</dbReference>
<feature type="domain" description="Thiolase-like protein type 1 additional C-terminal" evidence="4">
    <location>
        <begin position="421"/>
        <end position="494"/>
    </location>
</feature>
<keyword evidence="2" id="KW-0808">Transferase</keyword>
<accession>A0ABP6KGB4</accession>
<name>A0ABP6KGB4_9ACTN</name>
<comment type="similarity">
    <text evidence="1">Belongs to the thiolase-like superfamily. Thiolase family.</text>
</comment>
<evidence type="ECO:0000313" key="6">
    <source>
        <dbReference type="Proteomes" id="UP001499930"/>
    </source>
</evidence>
<evidence type="ECO:0000256" key="2">
    <source>
        <dbReference type="ARBA" id="ARBA00022679"/>
    </source>
</evidence>
<dbReference type="Proteomes" id="UP001499930">
    <property type="component" value="Unassembled WGS sequence"/>
</dbReference>
<gene>
    <name evidence="5" type="ORF">GCM10017559_27130</name>
</gene>
<comment type="caution">
    <text evidence="5">The sequence shown here is derived from an EMBL/GenBank/DDBJ whole genome shotgun (WGS) entry which is preliminary data.</text>
</comment>
<keyword evidence="3" id="KW-0012">Acyltransferase</keyword>
<evidence type="ECO:0000259" key="4">
    <source>
        <dbReference type="Pfam" id="PF18313"/>
    </source>
</evidence>
<keyword evidence="6" id="KW-1185">Reference proteome</keyword>
<evidence type="ECO:0000256" key="1">
    <source>
        <dbReference type="ARBA" id="ARBA00010982"/>
    </source>
</evidence>
<dbReference type="Gene3D" id="3.40.47.10">
    <property type="match status" value="1"/>
</dbReference>
<proteinExistence type="inferred from homology"/>
<dbReference type="Gene3D" id="2.40.50.840">
    <property type="match status" value="1"/>
</dbReference>
<evidence type="ECO:0000256" key="3">
    <source>
        <dbReference type="ARBA" id="ARBA00023315"/>
    </source>
</evidence>
<dbReference type="Pfam" id="PF18313">
    <property type="entry name" value="TLP1_add_C"/>
    <property type="match status" value="1"/>
</dbReference>
<protein>
    <submittedName>
        <fullName evidence="5">Acetyl-CoA acetyltransferase</fullName>
    </submittedName>
</protein>
<dbReference type="SUPFAM" id="SSF53901">
    <property type="entry name" value="Thiolase-like"/>
    <property type="match status" value="2"/>
</dbReference>
<reference evidence="6" key="1">
    <citation type="journal article" date="2019" name="Int. J. Syst. Evol. Microbiol.">
        <title>The Global Catalogue of Microorganisms (GCM) 10K type strain sequencing project: providing services to taxonomists for standard genome sequencing and annotation.</title>
        <authorList>
            <consortium name="The Broad Institute Genomics Platform"/>
            <consortium name="The Broad Institute Genome Sequencing Center for Infectious Disease"/>
            <person name="Wu L."/>
            <person name="Ma J."/>
        </authorList>
    </citation>
    <scope>NUCLEOTIDE SEQUENCE [LARGE SCALE GENOMIC DNA]</scope>
    <source>
        <strain evidence="6">JCM 3106</strain>
    </source>
</reference>
<dbReference type="InterPro" id="IPR016039">
    <property type="entry name" value="Thiolase-like"/>
</dbReference>
<evidence type="ECO:0000313" key="5">
    <source>
        <dbReference type="EMBL" id="GAA3004204.1"/>
    </source>
</evidence>
<dbReference type="PANTHER" id="PTHR18919">
    <property type="entry name" value="ACETYL-COA C-ACYLTRANSFERASE"/>
    <property type="match status" value="1"/>
</dbReference>
<dbReference type="EMBL" id="BAAAWD010000007">
    <property type="protein sequence ID" value="GAA3004204.1"/>
    <property type="molecule type" value="Genomic_DNA"/>
</dbReference>